<sequence>MIPFVEALIVTKNKYKNWKEIPWNRIQIKIYNLQYKIYCYAKNNKISLVRHCQRKLVVLEESKLLAVRFVSQDNRGKVTAGVDGIATLSLAERLKLANKLKFDGKASKIRRVFIPKSNGKLRPLGIPTMEDRAKQMLMKLALEPEWEARFETNSYGFRPGYSVADAKWCIARQLQGKPKYFLDADIEKCFDNIDHQYLINKLDTISMFKHQIWSWLKAGIMDSTENDSSEINEMGTPQGGVLSPLLMNIALHGMENYVTKEFGRNKIKVVRYADDFVIFGGTLKDVQKAEKLVKEFLEPVGVNLSAEKTRIGHSMEKKPGTSGPIGLDFLSFHFYNVKCSKHRGVKNTRGVTQPFRLITHPSREAVANHKKAISKILVEYKGAPLGRVIERLSSRIKGWTWYHSVTQSTKTFSKMDNWIWHKLWAWAKRRYRGAENAKLKCFSVKGWNFGYLTEDKVPIILDRHDQTKVRKFVKIKANASIYDGDLIYFAERLSLTNPRIKSLRNLIAKQKYSCPHCGLLMLPNDVIELHHVLDKNGKRTEEIRFVHGHCHDQIHSTN</sequence>
<dbReference type="InterPro" id="IPR043502">
    <property type="entry name" value="DNA/RNA_pol_sf"/>
</dbReference>
<organism evidence="2">
    <name type="scientific">Navicula ramosissima</name>
    <dbReference type="NCBI Taxonomy" id="265559"/>
    <lineage>
        <taxon>Eukaryota</taxon>
        <taxon>Sar</taxon>
        <taxon>Stramenopiles</taxon>
        <taxon>Ochrophyta</taxon>
        <taxon>Bacillariophyta</taxon>
        <taxon>Bacillariophyceae</taxon>
        <taxon>Bacillariophycidae</taxon>
        <taxon>Naviculales</taxon>
        <taxon>Naviculaceae</taxon>
        <taxon>Navicula</taxon>
    </lineage>
</organism>
<dbReference type="SUPFAM" id="SSF56672">
    <property type="entry name" value="DNA/RNA polymerases"/>
    <property type="match status" value="1"/>
</dbReference>
<dbReference type="GeneID" id="30218180"/>
<keyword evidence="2" id="KW-0496">Mitochondrion</keyword>
<dbReference type="InterPro" id="IPR051083">
    <property type="entry name" value="GrpII_Intron_Splice-Mob/Def"/>
</dbReference>
<dbReference type="PANTHER" id="PTHR34047">
    <property type="entry name" value="NUCLEAR INTRON MATURASE 1, MITOCHONDRIAL-RELATED"/>
    <property type="match status" value="1"/>
</dbReference>
<dbReference type="PANTHER" id="PTHR34047:SF10">
    <property type="entry name" value="GROUP II INTRON-ASSOCIATED OPEN READING FRAME"/>
    <property type="match status" value="1"/>
</dbReference>
<protein>
    <recommendedName>
        <fullName evidence="1">Reverse transcriptase domain-containing protein</fullName>
    </recommendedName>
</protein>
<dbReference type="InterPro" id="IPR000477">
    <property type="entry name" value="RT_dom"/>
</dbReference>
<feature type="domain" description="Reverse transcriptase" evidence="1">
    <location>
        <begin position="93"/>
        <end position="334"/>
    </location>
</feature>
<dbReference type="InterPro" id="IPR030931">
    <property type="entry name" value="Group_II_RT_mat"/>
</dbReference>
<dbReference type="CDD" id="cd01651">
    <property type="entry name" value="RT_G2_intron"/>
    <property type="match status" value="1"/>
</dbReference>
<geneLocation type="mitochondrion" evidence="2"/>
<dbReference type="RefSeq" id="YP_009317758.1">
    <property type="nucleotide sequence ID" value="NC_031848.1"/>
</dbReference>
<dbReference type="Pfam" id="PF00078">
    <property type="entry name" value="RVT_1"/>
    <property type="match status" value="1"/>
</dbReference>
<reference evidence="2" key="1">
    <citation type="journal article" date="2016" name="Mitochondrial DNA Part B Resour">
        <title>Complete mitochondrial genome of biraphid benthic diatom, Navicula ramosissima (Naviculales, Bacillariophyceae).</title>
        <authorList>
            <person name="An S.M."/>
            <person name="Noh J.H."/>
            <person name="Lee H.R."/>
            <person name="Choi D.H."/>
            <person name="Lee J.H."/>
            <person name="Yang E.C."/>
        </authorList>
    </citation>
    <scope>NUCLEOTIDE SEQUENCE</scope>
</reference>
<dbReference type="AlphaFoldDB" id="A0A343A6U3"/>
<dbReference type="InterPro" id="IPR013597">
    <property type="entry name" value="Mat_intron_G2"/>
</dbReference>
<dbReference type="InterPro" id="IPR025960">
    <property type="entry name" value="RVT_N"/>
</dbReference>
<name>A0A343A6U3_9STRA</name>
<dbReference type="Pfam" id="PF08388">
    <property type="entry name" value="GIIM"/>
    <property type="match status" value="1"/>
</dbReference>
<proteinExistence type="predicted"/>
<accession>A0A343A6U3</accession>
<dbReference type="PROSITE" id="PS50878">
    <property type="entry name" value="RT_POL"/>
    <property type="match status" value="1"/>
</dbReference>
<evidence type="ECO:0000259" key="1">
    <source>
        <dbReference type="PROSITE" id="PS50878"/>
    </source>
</evidence>
<dbReference type="Pfam" id="PF13655">
    <property type="entry name" value="RVT_N"/>
    <property type="match status" value="1"/>
</dbReference>
<gene>
    <name evidence="2" type="primary">orf558</name>
    <name evidence="2" type="ORF">Nram.m42</name>
</gene>
<dbReference type="NCBIfam" id="TIGR04416">
    <property type="entry name" value="group_II_RT_mat"/>
    <property type="match status" value="1"/>
</dbReference>
<dbReference type="EMBL" id="KX343079">
    <property type="protein sequence ID" value="AOY40381.1"/>
    <property type="molecule type" value="Genomic_DNA"/>
</dbReference>
<evidence type="ECO:0000313" key="2">
    <source>
        <dbReference type="EMBL" id="AOY40381.1"/>
    </source>
</evidence>